<dbReference type="PROSITE" id="PS50213">
    <property type="entry name" value="FAS1"/>
    <property type="match status" value="1"/>
</dbReference>
<reference evidence="3 4" key="1">
    <citation type="submission" date="2014-09" db="EMBL/GenBank/DDBJ databases">
        <authorList>
            <person name="Ellenberger Sabrina"/>
        </authorList>
    </citation>
    <scope>NUCLEOTIDE SEQUENCE [LARGE SCALE GENOMIC DNA]</scope>
    <source>
        <strain evidence="3 4">CBS 412.66</strain>
    </source>
</reference>
<proteinExistence type="predicted"/>
<dbReference type="GO" id="GO:0005615">
    <property type="term" value="C:extracellular space"/>
    <property type="evidence" value="ECO:0007669"/>
    <property type="project" value="TreeGrafter"/>
</dbReference>
<dbReference type="STRING" id="35722.A0A0B7NHN1"/>
<protein>
    <recommendedName>
        <fullName evidence="2">FAS1 domain-containing protein</fullName>
    </recommendedName>
</protein>
<evidence type="ECO:0000313" key="3">
    <source>
        <dbReference type="EMBL" id="CEP18066.1"/>
    </source>
</evidence>
<dbReference type="Gene3D" id="2.30.180.10">
    <property type="entry name" value="FAS1 domain"/>
    <property type="match status" value="2"/>
</dbReference>
<dbReference type="SMART" id="SM00554">
    <property type="entry name" value="FAS1"/>
    <property type="match status" value="2"/>
</dbReference>
<dbReference type="AlphaFoldDB" id="A0A0B7NHN1"/>
<name>A0A0B7NHN1_9FUNG</name>
<dbReference type="Pfam" id="PF02469">
    <property type="entry name" value="Fasciclin"/>
    <property type="match status" value="1"/>
</dbReference>
<feature type="signal peptide" evidence="1">
    <location>
        <begin position="1"/>
        <end position="17"/>
    </location>
</feature>
<dbReference type="SUPFAM" id="SSF82153">
    <property type="entry name" value="FAS1 domain"/>
    <property type="match status" value="2"/>
</dbReference>
<dbReference type="Proteomes" id="UP000054107">
    <property type="component" value="Unassembled WGS sequence"/>
</dbReference>
<dbReference type="PANTHER" id="PTHR10900">
    <property type="entry name" value="PERIOSTIN-RELATED"/>
    <property type="match status" value="1"/>
</dbReference>
<dbReference type="InterPro" id="IPR036378">
    <property type="entry name" value="FAS1_dom_sf"/>
</dbReference>
<feature type="domain" description="FAS1" evidence="2">
    <location>
        <begin position="161"/>
        <end position="309"/>
    </location>
</feature>
<dbReference type="PANTHER" id="PTHR10900:SF77">
    <property type="entry name" value="FI19380P1"/>
    <property type="match status" value="1"/>
</dbReference>
<accession>A0A0B7NHN1</accession>
<keyword evidence="4" id="KW-1185">Reference proteome</keyword>
<dbReference type="InterPro" id="IPR050904">
    <property type="entry name" value="Adhesion/Biosynth-related"/>
</dbReference>
<sequence length="364" mass="39770">MRTAVILLGLFIHNVFALRSLWEELTISESKTFYNSIISNLKYHPIQAILQNTATNKTFFIPSENAVQAAIKNNLFSINTTLDDLLYSILPTAYDIHSLSSSTKRHYVNTLSTNYSTIILSPPTSSKNIQVLAGTTVANITNHTVCSNGIVFHVDQFITSPLNVISTISSLSQLNQLENIIKAQNLSNIFTSTANQTIFAPIDAAWNALNGSSIPFGTIIHDLKYHVVNGTYYQQDLLTKNLTLVTTYSSETIQTETYAADGRIMVIGGASSSDNEGGNRDQRLTIANIVQCDILTSSGKVIHLIDKILAADPINVVSLARNNITSNSTRIVKTLDAQKSFSTSVAISSRFSLALVMLAVILCF</sequence>
<evidence type="ECO:0000256" key="1">
    <source>
        <dbReference type="SAM" id="SignalP"/>
    </source>
</evidence>
<evidence type="ECO:0000259" key="2">
    <source>
        <dbReference type="PROSITE" id="PS50213"/>
    </source>
</evidence>
<dbReference type="InterPro" id="IPR000782">
    <property type="entry name" value="FAS1_domain"/>
</dbReference>
<gene>
    <name evidence="3" type="primary">PARPA_12366.1 scaffold 44939</name>
</gene>
<organism evidence="3 4">
    <name type="scientific">Parasitella parasitica</name>
    <dbReference type="NCBI Taxonomy" id="35722"/>
    <lineage>
        <taxon>Eukaryota</taxon>
        <taxon>Fungi</taxon>
        <taxon>Fungi incertae sedis</taxon>
        <taxon>Mucoromycota</taxon>
        <taxon>Mucoromycotina</taxon>
        <taxon>Mucoromycetes</taxon>
        <taxon>Mucorales</taxon>
        <taxon>Mucorineae</taxon>
        <taxon>Mucoraceae</taxon>
        <taxon>Parasitella</taxon>
    </lineage>
</organism>
<feature type="chain" id="PRO_5002135397" description="FAS1 domain-containing protein" evidence="1">
    <location>
        <begin position="18"/>
        <end position="364"/>
    </location>
</feature>
<evidence type="ECO:0000313" key="4">
    <source>
        <dbReference type="Proteomes" id="UP000054107"/>
    </source>
</evidence>
<dbReference type="OrthoDB" id="286301at2759"/>
<dbReference type="EMBL" id="LN733737">
    <property type="protein sequence ID" value="CEP18066.1"/>
    <property type="molecule type" value="Genomic_DNA"/>
</dbReference>
<keyword evidence="1" id="KW-0732">Signal</keyword>